<sequence length="277" mass="30279">MSTPARLPTLFIPHGGGPCFFMEPMPGMPADTWDRMAAYLRGIPNALGQRPKAVLVISGHWETEQATVLNTDNYELLYDYYGFPEHTYSLTYPAHGSAPVAARVRELLGQAGIDTDEQYERGLDHGVFIPFKLIYPDADIPIVQLSLLHSLDPAAHFAIGKALAPLRDEGVLIIGSGLSYHNLRYFFRTDPASKAASDNFDTWLGEAITAEPSKREQLLINWHQAPNALDCHPRSEHLIPLMVAAGAAANDAGHIAYTDKVLGKSVSGFQFGSAPVQ</sequence>
<evidence type="ECO:0000256" key="2">
    <source>
        <dbReference type="ARBA" id="ARBA00007581"/>
    </source>
</evidence>
<evidence type="ECO:0000259" key="6">
    <source>
        <dbReference type="Pfam" id="PF02900"/>
    </source>
</evidence>
<accession>A0A1J5TLQ1</accession>
<dbReference type="SUPFAM" id="SSF53213">
    <property type="entry name" value="LigB-like"/>
    <property type="match status" value="1"/>
</dbReference>
<keyword evidence="5" id="KW-0560">Oxidoreductase</keyword>
<keyword evidence="7" id="KW-0223">Dioxygenase</keyword>
<gene>
    <name evidence="7" type="ORF">GALL_44410</name>
</gene>
<dbReference type="AlphaFoldDB" id="A0A1J5TLQ1"/>
<name>A0A1J5TLQ1_9ZZZZ</name>
<dbReference type="Pfam" id="PF02900">
    <property type="entry name" value="LigB"/>
    <property type="match status" value="1"/>
</dbReference>
<organism evidence="7">
    <name type="scientific">mine drainage metagenome</name>
    <dbReference type="NCBI Taxonomy" id="410659"/>
    <lineage>
        <taxon>unclassified sequences</taxon>
        <taxon>metagenomes</taxon>
        <taxon>ecological metagenomes</taxon>
    </lineage>
</organism>
<dbReference type="PIRSF" id="PIRSF006157">
    <property type="entry name" value="Doxgns_DODA"/>
    <property type="match status" value="1"/>
</dbReference>
<protein>
    <submittedName>
        <fullName evidence="7">LigB family dioxygenase</fullName>
    </submittedName>
</protein>
<evidence type="ECO:0000256" key="5">
    <source>
        <dbReference type="ARBA" id="ARBA00023002"/>
    </source>
</evidence>
<dbReference type="EMBL" id="MLJW01000011">
    <property type="protein sequence ID" value="OIR14636.1"/>
    <property type="molecule type" value="Genomic_DNA"/>
</dbReference>
<dbReference type="CDD" id="cd07363">
    <property type="entry name" value="45_DOPA_Dioxygenase"/>
    <property type="match status" value="1"/>
</dbReference>
<proteinExistence type="inferred from homology"/>
<dbReference type="GO" id="GO:0008198">
    <property type="term" value="F:ferrous iron binding"/>
    <property type="evidence" value="ECO:0007669"/>
    <property type="project" value="InterPro"/>
</dbReference>
<comment type="cofactor">
    <cofactor evidence="1">
        <name>Zn(2+)</name>
        <dbReference type="ChEBI" id="CHEBI:29105"/>
    </cofactor>
</comment>
<keyword evidence="3" id="KW-0479">Metal-binding</keyword>
<dbReference type="GO" id="GO:0016702">
    <property type="term" value="F:oxidoreductase activity, acting on single donors with incorporation of molecular oxygen, incorporation of two atoms of oxygen"/>
    <property type="evidence" value="ECO:0007669"/>
    <property type="project" value="UniProtKB-ARBA"/>
</dbReference>
<feature type="domain" description="Extradiol ring-cleavage dioxygenase class III enzyme subunit B" evidence="6">
    <location>
        <begin position="9"/>
        <end position="252"/>
    </location>
</feature>
<comment type="caution">
    <text evidence="7">The sequence shown here is derived from an EMBL/GenBank/DDBJ whole genome shotgun (WGS) entry which is preliminary data.</text>
</comment>
<evidence type="ECO:0000256" key="1">
    <source>
        <dbReference type="ARBA" id="ARBA00001947"/>
    </source>
</evidence>
<dbReference type="InterPro" id="IPR004183">
    <property type="entry name" value="Xdiol_dOase_suB"/>
</dbReference>
<dbReference type="PANTHER" id="PTHR30096">
    <property type="entry name" value="4,5-DOPA DIOXYGENASE EXTRADIOL-LIKE PROTEIN"/>
    <property type="match status" value="1"/>
</dbReference>
<evidence type="ECO:0000313" key="7">
    <source>
        <dbReference type="EMBL" id="OIR14636.1"/>
    </source>
</evidence>
<dbReference type="InterPro" id="IPR014436">
    <property type="entry name" value="Extradiol_dOase_DODA"/>
</dbReference>
<dbReference type="GO" id="GO:0008270">
    <property type="term" value="F:zinc ion binding"/>
    <property type="evidence" value="ECO:0007669"/>
    <property type="project" value="InterPro"/>
</dbReference>
<comment type="similarity">
    <text evidence="2">Belongs to the DODA-type extradiol aromatic ring-opening dioxygenase family.</text>
</comment>
<evidence type="ECO:0000256" key="4">
    <source>
        <dbReference type="ARBA" id="ARBA00022833"/>
    </source>
</evidence>
<dbReference type="PANTHER" id="PTHR30096:SF0">
    <property type="entry name" value="4,5-DOPA DIOXYGENASE EXTRADIOL-LIKE PROTEIN"/>
    <property type="match status" value="1"/>
</dbReference>
<evidence type="ECO:0000256" key="3">
    <source>
        <dbReference type="ARBA" id="ARBA00022723"/>
    </source>
</evidence>
<reference evidence="7" key="1">
    <citation type="submission" date="2016-10" db="EMBL/GenBank/DDBJ databases">
        <title>Sequence of Gallionella enrichment culture.</title>
        <authorList>
            <person name="Poehlein A."/>
            <person name="Muehling M."/>
            <person name="Daniel R."/>
        </authorList>
    </citation>
    <scope>NUCLEOTIDE SEQUENCE</scope>
</reference>
<dbReference type="Gene3D" id="3.40.830.10">
    <property type="entry name" value="LigB-like"/>
    <property type="match status" value="1"/>
</dbReference>
<keyword evidence="4" id="KW-0862">Zinc</keyword>